<proteinExistence type="predicted"/>
<organism evidence="2 3">
    <name type="scientific">Neonectria magnoliae</name>
    <dbReference type="NCBI Taxonomy" id="2732573"/>
    <lineage>
        <taxon>Eukaryota</taxon>
        <taxon>Fungi</taxon>
        <taxon>Dikarya</taxon>
        <taxon>Ascomycota</taxon>
        <taxon>Pezizomycotina</taxon>
        <taxon>Sordariomycetes</taxon>
        <taxon>Hypocreomycetidae</taxon>
        <taxon>Hypocreales</taxon>
        <taxon>Nectriaceae</taxon>
        <taxon>Neonectria</taxon>
    </lineage>
</organism>
<dbReference type="InterPro" id="IPR011009">
    <property type="entry name" value="Kinase-like_dom_sf"/>
</dbReference>
<name>A0ABR1HD70_9HYPO</name>
<gene>
    <name evidence="2" type="ORF">QQZ08_010979</name>
</gene>
<accession>A0ABR1HD70</accession>
<dbReference type="InterPro" id="IPR000719">
    <property type="entry name" value="Prot_kinase_dom"/>
</dbReference>
<protein>
    <recommendedName>
        <fullName evidence="1">Protein kinase domain-containing protein</fullName>
    </recommendedName>
</protein>
<keyword evidence="3" id="KW-1185">Reference proteome</keyword>
<dbReference type="EMBL" id="JAZAVK010000155">
    <property type="protein sequence ID" value="KAK7419109.1"/>
    <property type="molecule type" value="Genomic_DNA"/>
</dbReference>
<reference evidence="2 3" key="1">
    <citation type="journal article" date="2025" name="Microbiol. Resour. Announc.">
        <title>Draft genome sequences for Neonectria magnoliae and Neonectria punicea, canker pathogens of Liriodendron tulipifera and Acer saccharum in West Virginia.</title>
        <authorList>
            <person name="Petronek H.M."/>
            <person name="Kasson M.T."/>
            <person name="Metheny A.M."/>
            <person name="Stauder C.M."/>
            <person name="Lovett B."/>
            <person name="Lynch S.C."/>
            <person name="Garnas J.R."/>
            <person name="Kasson L.R."/>
            <person name="Stajich J.E."/>
        </authorList>
    </citation>
    <scope>NUCLEOTIDE SEQUENCE [LARGE SCALE GENOMIC DNA]</scope>
    <source>
        <strain evidence="2 3">NRRL 64651</strain>
    </source>
</reference>
<evidence type="ECO:0000313" key="2">
    <source>
        <dbReference type="EMBL" id="KAK7419109.1"/>
    </source>
</evidence>
<evidence type="ECO:0000259" key="1">
    <source>
        <dbReference type="PROSITE" id="PS50011"/>
    </source>
</evidence>
<dbReference type="SUPFAM" id="SSF56112">
    <property type="entry name" value="Protein kinase-like (PK-like)"/>
    <property type="match status" value="1"/>
</dbReference>
<feature type="domain" description="Protein kinase" evidence="1">
    <location>
        <begin position="1"/>
        <end position="204"/>
    </location>
</feature>
<comment type="caution">
    <text evidence="2">The sequence shown here is derived from an EMBL/GenBank/DDBJ whole genome shotgun (WGS) entry which is preliminary data.</text>
</comment>
<dbReference type="Proteomes" id="UP001498421">
    <property type="component" value="Unassembled WGS sequence"/>
</dbReference>
<dbReference type="Gene3D" id="1.10.510.10">
    <property type="entry name" value="Transferase(Phosphotransferase) domain 1"/>
    <property type="match status" value="1"/>
</dbReference>
<evidence type="ECO:0000313" key="3">
    <source>
        <dbReference type="Proteomes" id="UP001498421"/>
    </source>
</evidence>
<dbReference type="PROSITE" id="PS50011">
    <property type="entry name" value="PROTEIN_KINASE_DOM"/>
    <property type="match status" value="1"/>
</dbReference>
<sequence>MIKQKGDPIVRVAIKELKNNLESGYNVERAWGREVKALDKISDLRHQHLIHRIAALKLGGKHIIVFEWPDNGSLRDVWQRYPDIHETVDGKRLFCLLEQFRGLTGALCALHGTNRRTKRAMVTKSNIRSQRVASKVVSTENAVQININNVDSPNGEDGDAGYDSDIGSKGSIEETHWHHGNLKPDNILNFSGGVDGWEFSNLLI</sequence>